<dbReference type="InterPro" id="IPR043504">
    <property type="entry name" value="Peptidase_S1_PA_chymotrypsin"/>
</dbReference>
<dbReference type="PROSITE" id="PS00135">
    <property type="entry name" value="TRYPSIN_SER"/>
    <property type="match status" value="1"/>
</dbReference>
<evidence type="ECO:0000259" key="2">
    <source>
        <dbReference type="Pfam" id="PF00089"/>
    </source>
</evidence>
<dbReference type="Gene3D" id="2.40.10.10">
    <property type="entry name" value="Trypsin-like serine proteases"/>
    <property type="match status" value="1"/>
</dbReference>
<feature type="domain" description="Peptidase S1" evidence="2">
    <location>
        <begin position="26"/>
        <end position="81"/>
    </location>
</feature>
<gene>
    <name evidence="3" type="ORF">ANCCAN_01394</name>
</gene>
<organism evidence="3 4">
    <name type="scientific">Ancylostoma caninum</name>
    <name type="common">Dog hookworm</name>
    <dbReference type="NCBI Taxonomy" id="29170"/>
    <lineage>
        <taxon>Eukaryota</taxon>
        <taxon>Metazoa</taxon>
        <taxon>Ecdysozoa</taxon>
        <taxon>Nematoda</taxon>
        <taxon>Chromadorea</taxon>
        <taxon>Rhabditida</taxon>
        <taxon>Rhabditina</taxon>
        <taxon>Rhabditomorpha</taxon>
        <taxon>Strongyloidea</taxon>
        <taxon>Ancylostomatidae</taxon>
        <taxon>Ancylostomatinae</taxon>
        <taxon>Ancylostoma</taxon>
    </lineage>
</organism>
<comment type="caution">
    <text evidence="3">The sequence shown here is derived from an EMBL/GenBank/DDBJ whole genome shotgun (WGS) entry which is preliminary data.</text>
</comment>
<sequence length="115" mass="12756">MAHQSRSQTRIVVLAGRKWWRKATTDVSWGDSGGPLFQTDENNRHILVGINSSGGASRPKADIGENYKANYVDLRAYLDWICKYSGVCPTEDDSSDKPLTNNASTQKNHKKGTKS</sequence>
<evidence type="ECO:0000256" key="1">
    <source>
        <dbReference type="SAM" id="MobiDB-lite"/>
    </source>
</evidence>
<dbReference type="InterPro" id="IPR001254">
    <property type="entry name" value="Trypsin_dom"/>
</dbReference>
<dbReference type="SUPFAM" id="SSF50494">
    <property type="entry name" value="Trypsin-like serine proteases"/>
    <property type="match status" value="1"/>
</dbReference>
<dbReference type="Pfam" id="PF00089">
    <property type="entry name" value="Trypsin"/>
    <property type="match status" value="1"/>
</dbReference>
<name>A0A368H6Y8_ANCCA</name>
<protein>
    <recommendedName>
        <fullName evidence="2">Peptidase S1 domain-containing protein</fullName>
    </recommendedName>
</protein>
<dbReference type="InterPro" id="IPR033116">
    <property type="entry name" value="TRYPSIN_SER"/>
</dbReference>
<dbReference type="AlphaFoldDB" id="A0A368H6Y8"/>
<dbReference type="GO" id="GO:0006508">
    <property type="term" value="P:proteolysis"/>
    <property type="evidence" value="ECO:0007669"/>
    <property type="project" value="InterPro"/>
</dbReference>
<reference evidence="3 4" key="1">
    <citation type="submission" date="2014-10" db="EMBL/GenBank/DDBJ databases">
        <title>Draft genome of the hookworm Ancylostoma caninum.</title>
        <authorList>
            <person name="Mitreva M."/>
        </authorList>
    </citation>
    <scope>NUCLEOTIDE SEQUENCE [LARGE SCALE GENOMIC DNA]</scope>
    <source>
        <strain evidence="3 4">Baltimore</strain>
    </source>
</reference>
<evidence type="ECO:0000313" key="3">
    <source>
        <dbReference type="EMBL" id="RCN52352.1"/>
    </source>
</evidence>
<proteinExistence type="predicted"/>
<dbReference type="Proteomes" id="UP000252519">
    <property type="component" value="Unassembled WGS sequence"/>
</dbReference>
<feature type="compositionally biased region" description="Polar residues" evidence="1">
    <location>
        <begin position="97"/>
        <end position="106"/>
    </location>
</feature>
<evidence type="ECO:0000313" key="4">
    <source>
        <dbReference type="Proteomes" id="UP000252519"/>
    </source>
</evidence>
<keyword evidence="4" id="KW-1185">Reference proteome</keyword>
<dbReference type="GO" id="GO:0004252">
    <property type="term" value="F:serine-type endopeptidase activity"/>
    <property type="evidence" value="ECO:0007669"/>
    <property type="project" value="InterPro"/>
</dbReference>
<accession>A0A368H6Y8</accession>
<dbReference type="OrthoDB" id="5873913at2759"/>
<dbReference type="InterPro" id="IPR009003">
    <property type="entry name" value="Peptidase_S1_PA"/>
</dbReference>
<feature type="region of interest" description="Disordered" evidence="1">
    <location>
        <begin position="89"/>
        <end position="115"/>
    </location>
</feature>
<dbReference type="EMBL" id="JOJR01000007">
    <property type="protein sequence ID" value="RCN52352.1"/>
    <property type="molecule type" value="Genomic_DNA"/>
</dbReference>